<sequence>MGSRAAAALARQLSDESEDAVQGVICLSFPLHPPGKTHTRHQRSEDLKMLSASHRVLFVSGTDDNMCNRTNSDVFIRPNAIGYCTSVHFKQGSMAAGELWNRVNIPYPCATSAVKIQLASRTVRIVKAIQVENDEVLTLLHNKILQTEIRVLYELMYILNNSYRGNKTFKGLQRVEQCINRLKNMKLDAALQELVELCPNQIQMALCEETGECDVPSQPILEWTCLKVLGAGKLLSCTLSRCSDAFLLANQQMKWEEFLVLNLVLTSMLSRLWVIFRGLLVSLSKLYQWLLKLLEDVAQAQPMPYLTDVVLPAGMAEFLGPADALVLKSHPAFHARLKDQKADSQTRKKASADVRNKKQMINVTEDLGVSIGRGDGFESHVKPSFGKSKFVSEGLRNDAKKQKFKKQAEEAPTFTLMSANLEEMIQWCRSEGMKKTKRLLAFLRLKCQKMKCLEAEGYNVQRKLRGFRQEVCLALSPQGSAGRTFGFPATTARGVGRRTRFQSLRKRFIGSRNRTGVKTKGRRKENKQQIYFKDVQKSRTASMAGLQTTNSGSKDDIDDIFAIAGL</sequence>
<dbReference type="GO" id="GO:0045747">
    <property type="term" value="P:positive regulation of Notch signaling pathway"/>
    <property type="evidence" value="ECO:0007669"/>
    <property type="project" value="TreeGrafter"/>
</dbReference>
<dbReference type="GeneTree" id="ENSGT00390000007644"/>
<reference evidence="3" key="1">
    <citation type="submission" date="2025-08" db="UniProtKB">
        <authorList>
            <consortium name="Ensembl"/>
        </authorList>
    </citation>
    <scope>IDENTIFICATION</scope>
</reference>
<dbReference type="InterPro" id="IPR027951">
    <property type="entry name" value="Nepro_N"/>
</dbReference>
<dbReference type="Ensembl" id="ENSFHET00000005929.1">
    <property type="protein sequence ID" value="ENSFHEP00000025166.1"/>
    <property type="gene ID" value="ENSFHEG00000007235.1"/>
</dbReference>
<dbReference type="Pfam" id="PF14780">
    <property type="entry name" value="NEPRO_N"/>
    <property type="match status" value="1"/>
</dbReference>
<feature type="domain" description="KANL3/Tex30 alpha/beta hydrolase-like" evidence="2">
    <location>
        <begin position="1"/>
        <end position="71"/>
    </location>
</feature>
<dbReference type="PANTHER" id="PTHR34761:SF1">
    <property type="entry name" value="NUCLEOLUS AND NEURAL PROGENITOR PROTEIN"/>
    <property type="match status" value="1"/>
</dbReference>
<dbReference type="InterPro" id="IPR046879">
    <property type="entry name" value="KANL3/Tex30_Abhydrolase"/>
</dbReference>
<evidence type="ECO:0000259" key="1">
    <source>
        <dbReference type="Pfam" id="PF14780"/>
    </source>
</evidence>
<proteinExistence type="predicted"/>
<dbReference type="PANTHER" id="PTHR34761">
    <property type="entry name" value="NUCLEOLUS AND NEURAL PROGENITOR PROTEIN"/>
    <property type="match status" value="1"/>
</dbReference>
<name>A0A3Q2QDW6_FUNHE</name>
<organism evidence="3 4">
    <name type="scientific">Fundulus heteroclitus</name>
    <name type="common">Killifish</name>
    <name type="synonym">Mummichog</name>
    <dbReference type="NCBI Taxonomy" id="8078"/>
    <lineage>
        <taxon>Eukaryota</taxon>
        <taxon>Metazoa</taxon>
        <taxon>Chordata</taxon>
        <taxon>Craniata</taxon>
        <taxon>Vertebrata</taxon>
        <taxon>Euteleostomi</taxon>
        <taxon>Actinopterygii</taxon>
        <taxon>Neopterygii</taxon>
        <taxon>Teleostei</taxon>
        <taxon>Neoteleostei</taxon>
        <taxon>Acanthomorphata</taxon>
        <taxon>Ovalentaria</taxon>
        <taxon>Atherinomorphae</taxon>
        <taxon>Cyprinodontiformes</taxon>
        <taxon>Fundulidae</taxon>
        <taxon>Fundulus</taxon>
    </lineage>
</organism>
<feature type="domain" description="Nucleolus and neural progenitor protein-like N-terminal" evidence="1">
    <location>
        <begin position="100"/>
        <end position="290"/>
    </location>
</feature>
<protein>
    <submittedName>
        <fullName evidence="3">Nucleolus and neural progenitor protein</fullName>
    </submittedName>
</protein>
<dbReference type="AlphaFoldDB" id="A0A3Q2QDW6"/>
<evidence type="ECO:0000313" key="3">
    <source>
        <dbReference type="Ensembl" id="ENSFHEP00000025166.1"/>
    </source>
</evidence>
<dbReference type="Proteomes" id="UP000265000">
    <property type="component" value="Unplaced"/>
</dbReference>
<reference evidence="3" key="2">
    <citation type="submission" date="2025-09" db="UniProtKB">
        <authorList>
            <consortium name="Ensembl"/>
        </authorList>
    </citation>
    <scope>IDENTIFICATION</scope>
</reference>
<accession>A0A3Q2QDW6</accession>
<dbReference type="InterPro" id="IPR052835">
    <property type="entry name" value="Nepro"/>
</dbReference>
<evidence type="ECO:0000313" key="4">
    <source>
        <dbReference type="Proteomes" id="UP000265000"/>
    </source>
</evidence>
<dbReference type="Pfam" id="PF20408">
    <property type="entry name" value="Abhydrolase_11"/>
    <property type="match status" value="1"/>
</dbReference>
<dbReference type="STRING" id="8078.ENSFHEP00000025166"/>
<evidence type="ECO:0000259" key="2">
    <source>
        <dbReference type="Pfam" id="PF20408"/>
    </source>
</evidence>
<dbReference type="GO" id="GO:0005634">
    <property type="term" value="C:nucleus"/>
    <property type="evidence" value="ECO:0007669"/>
    <property type="project" value="TreeGrafter"/>
</dbReference>
<keyword evidence="4" id="KW-1185">Reference proteome</keyword>